<dbReference type="Pfam" id="PF01595">
    <property type="entry name" value="CNNM"/>
    <property type="match status" value="1"/>
</dbReference>
<sequence length="347" mass="36764">MDTGTAIAIGVLLLLGNAFFVGAEFSVISARRSAIEPRAAAGDRRAQVVLWAMEHVSLMLACAQLGVTVCSTGLGIVAEPAVASVLEGPFHAIGVPDALVHPAAFLVALSLVVYLHVVLGEMVPKNLAVAGPEAAVMWFGPPLVLIGRVLRPVITALNWVANHAVRLAGVEPKDEVASAFTAEEVQSIVAHSQAQGLLRDEQGLLGSAIQFSERTAGEVMVAVEDLVTVDDGVTPDDVERLVARTGFSRFPVVEDGVLAGYLHLKDVLYASDGDRHARVPAWRVRALASVLPGDEVEDALRAMQRSGAHLARVEGPDGVLGVVFLEDILEELVGEVRDAMQRRQPRA</sequence>
<dbReference type="PANTHER" id="PTHR43099">
    <property type="entry name" value="UPF0053 PROTEIN YRKA"/>
    <property type="match status" value="1"/>
</dbReference>
<dbReference type="InterPro" id="IPR002550">
    <property type="entry name" value="CNNM"/>
</dbReference>
<evidence type="ECO:0000256" key="4">
    <source>
        <dbReference type="ARBA" id="ARBA00022737"/>
    </source>
</evidence>
<evidence type="ECO:0000256" key="6">
    <source>
        <dbReference type="ARBA" id="ARBA00023136"/>
    </source>
</evidence>
<evidence type="ECO:0008006" key="14">
    <source>
        <dbReference type="Google" id="ProtNLM"/>
    </source>
</evidence>
<keyword evidence="13" id="KW-1185">Reference proteome</keyword>
<evidence type="ECO:0000259" key="11">
    <source>
        <dbReference type="PROSITE" id="PS51846"/>
    </source>
</evidence>
<gene>
    <name evidence="12" type="ORF">DNL40_13770</name>
</gene>
<evidence type="ECO:0000256" key="7">
    <source>
        <dbReference type="PROSITE-ProRule" id="PRU00703"/>
    </source>
</evidence>
<dbReference type="EMBL" id="QKWH01000013">
    <property type="protein sequence ID" value="PZR52071.1"/>
    <property type="molecule type" value="Genomic_DNA"/>
</dbReference>
<evidence type="ECO:0000256" key="2">
    <source>
        <dbReference type="ARBA" id="ARBA00022475"/>
    </source>
</evidence>
<feature type="transmembrane region" description="Helical" evidence="9">
    <location>
        <begin position="48"/>
        <end position="78"/>
    </location>
</feature>
<dbReference type="PROSITE" id="PS51846">
    <property type="entry name" value="CNNM"/>
    <property type="match status" value="1"/>
</dbReference>
<keyword evidence="4" id="KW-0677">Repeat</keyword>
<name>A0A2W5YCW8_9MICO</name>
<evidence type="ECO:0000259" key="10">
    <source>
        <dbReference type="PROSITE" id="PS51371"/>
    </source>
</evidence>
<keyword evidence="7" id="KW-0129">CBS domain</keyword>
<dbReference type="GO" id="GO:0005886">
    <property type="term" value="C:plasma membrane"/>
    <property type="evidence" value="ECO:0007669"/>
    <property type="project" value="UniProtKB-SubCell"/>
</dbReference>
<dbReference type="InterPro" id="IPR000644">
    <property type="entry name" value="CBS_dom"/>
</dbReference>
<dbReference type="Pfam" id="PF00571">
    <property type="entry name" value="CBS"/>
    <property type="match status" value="2"/>
</dbReference>
<evidence type="ECO:0000256" key="8">
    <source>
        <dbReference type="PROSITE-ProRule" id="PRU01193"/>
    </source>
</evidence>
<evidence type="ECO:0000313" key="13">
    <source>
        <dbReference type="Proteomes" id="UP000248783"/>
    </source>
</evidence>
<organism evidence="12 13">
    <name type="scientific">Xylanimonas oleitrophica</name>
    <dbReference type="NCBI Taxonomy" id="2607479"/>
    <lineage>
        <taxon>Bacteria</taxon>
        <taxon>Bacillati</taxon>
        <taxon>Actinomycetota</taxon>
        <taxon>Actinomycetes</taxon>
        <taxon>Micrococcales</taxon>
        <taxon>Promicromonosporaceae</taxon>
        <taxon>Xylanimonas</taxon>
    </lineage>
</organism>
<evidence type="ECO:0000313" key="12">
    <source>
        <dbReference type="EMBL" id="PZR52071.1"/>
    </source>
</evidence>
<evidence type="ECO:0000256" key="5">
    <source>
        <dbReference type="ARBA" id="ARBA00022989"/>
    </source>
</evidence>
<keyword evidence="5 8" id="KW-1133">Transmembrane helix</keyword>
<comment type="subcellular location">
    <subcellularLocation>
        <location evidence="1">Cell membrane</location>
        <topology evidence="1">Multi-pass membrane protein</topology>
    </subcellularLocation>
</comment>
<dbReference type="SUPFAM" id="SSF54631">
    <property type="entry name" value="CBS-domain pair"/>
    <property type="match status" value="1"/>
</dbReference>
<dbReference type="RefSeq" id="WP_111251830.1">
    <property type="nucleotide sequence ID" value="NZ_QKWH01000013.1"/>
</dbReference>
<evidence type="ECO:0000256" key="9">
    <source>
        <dbReference type="SAM" id="Phobius"/>
    </source>
</evidence>
<dbReference type="Proteomes" id="UP000248783">
    <property type="component" value="Unassembled WGS sequence"/>
</dbReference>
<keyword evidence="3 8" id="KW-0812">Transmembrane</keyword>
<dbReference type="InterPro" id="IPR044751">
    <property type="entry name" value="Ion_transp-like_CBS"/>
</dbReference>
<feature type="domain" description="CNNM transmembrane" evidence="11">
    <location>
        <begin position="1"/>
        <end position="202"/>
    </location>
</feature>
<dbReference type="Gene3D" id="3.10.580.10">
    <property type="entry name" value="CBS-domain"/>
    <property type="match status" value="1"/>
</dbReference>
<protein>
    <recommendedName>
        <fullName evidence="14">HlyC/CorC family transporter</fullName>
    </recommendedName>
</protein>
<dbReference type="PROSITE" id="PS51371">
    <property type="entry name" value="CBS"/>
    <property type="match status" value="1"/>
</dbReference>
<proteinExistence type="predicted"/>
<comment type="caution">
    <text evidence="12">The sequence shown here is derived from an EMBL/GenBank/DDBJ whole genome shotgun (WGS) entry which is preliminary data.</text>
</comment>
<evidence type="ECO:0000256" key="3">
    <source>
        <dbReference type="ARBA" id="ARBA00022692"/>
    </source>
</evidence>
<feature type="transmembrane region" description="Helical" evidence="9">
    <location>
        <begin position="6"/>
        <end position="27"/>
    </location>
</feature>
<dbReference type="CDD" id="cd04590">
    <property type="entry name" value="CBS_pair_CorC_HlyC_assoc"/>
    <property type="match status" value="1"/>
</dbReference>
<dbReference type="AlphaFoldDB" id="A0A2W5YCW8"/>
<keyword evidence="2" id="KW-1003">Cell membrane</keyword>
<dbReference type="InterPro" id="IPR046342">
    <property type="entry name" value="CBS_dom_sf"/>
</dbReference>
<feature type="domain" description="CBS" evidence="10">
    <location>
        <begin position="220"/>
        <end position="278"/>
    </location>
</feature>
<evidence type="ECO:0000256" key="1">
    <source>
        <dbReference type="ARBA" id="ARBA00004651"/>
    </source>
</evidence>
<reference evidence="12 13" key="1">
    <citation type="submission" date="2018-06" db="EMBL/GenBank/DDBJ databases">
        <title>Whole genome sequencing of a novel hydrocarbon degrading bacterial strain, PW21 isolated from oil contaminated produced water sample.</title>
        <authorList>
            <person name="Nagkirti P."/>
            <person name="Shaikh A."/>
            <person name="Gowdaman V."/>
            <person name="Engineer A.E."/>
            <person name="Dagar S."/>
            <person name="Dhakephalkar P.K."/>
        </authorList>
    </citation>
    <scope>NUCLEOTIDE SEQUENCE [LARGE SCALE GENOMIC DNA]</scope>
    <source>
        <strain evidence="12 13">PW21</strain>
    </source>
</reference>
<accession>A0A2W5YCW8</accession>
<feature type="transmembrane region" description="Helical" evidence="9">
    <location>
        <begin position="98"/>
        <end position="119"/>
    </location>
</feature>
<keyword evidence="6 8" id="KW-0472">Membrane</keyword>
<dbReference type="InterPro" id="IPR051676">
    <property type="entry name" value="UPF0053_domain"/>
</dbReference>
<dbReference type="PANTHER" id="PTHR43099:SF5">
    <property type="entry name" value="HLYC_CORC FAMILY TRANSPORTER"/>
    <property type="match status" value="1"/>
</dbReference>
<dbReference type="SMART" id="SM00116">
    <property type="entry name" value="CBS"/>
    <property type="match status" value="2"/>
</dbReference>